<protein>
    <recommendedName>
        <fullName evidence="4 13">Error-prone DNA polymerase</fullName>
        <ecNumber evidence="3 13">2.7.7.7</ecNumber>
    </recommendedName>
</protein>
<keyword evidence="10 13" id="KW-0239">DNA-directed DNA polymerase</keyword>
<keyword evidence="11 13" id="KW-0234">DNA repair</keyword>
<sequence>MTRRPSITEPPAYAELCAATNFSFLHGASHPEELALQGAHLQLAALGICDRNSMAGVVRAHMAAKETGLKFVPGCRLAFLDGEPDLLYWPKDREAYGTLTRLLTIGNRRAEKGACHLTLDDVSLLCPGSPAALILPPGLPDPDPVLKVLEKLKNRFEGTLRLAVPLHRKAEDRRRLALARNITQTADVPMLAINDTLYHAPDRRPLQDVLTCIRLHERLETAGRQLQQNAERHLKPAEEILRLFENDPAPLHESLKILQEVQFSLDDLRYEYPEEPAGESASPQAELERLTLEGAKRRYPEGVPDKIRSTIDHELKLVADLDYAPYFLTVYDIVRFARTRGILCQGRGSAANSVVCFCLGITEVDPTRADLLFERFISPERREPPDIDVDFEHERREEVIQYIYAKYGRERAGLAATVITYRSRSALREVGKVFGLSEDAISSLAGTVWGRASAGTVEAQVREAGLDPSDPLITQMLELARTLIGFPRHLSQHVGGFVITRGRLDEVIPIQNAAMEDRTVVEWDKDDLDALGILKIDILALGMLTAIRKALTMLSENYGQDLTISTIPAEEKPVYDMLCRADSVGVFQVESRAQMTMLPRLRPEKFYDLVIEVAIVRPGPIQGDMVHPYLRRRQGKERVSYPSKELEAVLGKTMGVPLFQEQAMKIAIVAAGFTPGEADKLRRAMATFRRVGTIGTFQTKMIEGMAKNGYDRDFAERCFRQIEGFGEYGFPESHAASFALLVYASSWIKAYYPDVFCAALLNSQPMGFYAPGQLVRDAREHGVDVREVDINLSDWDAKLEPGWQAARHLHPRHREMKEIVRTDHAVRLGFRTVKGIKQDDMDKLIVHRGDGYDSIRDLWLRSGLSRPVILRLAEADAFRSLGLDRRAAVWAAQGLEAGNQRDRLPLFDVADFGDLRPEPDADLPPMLPGAHVMADYQSLSLSLKAHPVAFARPALAGQRVVPCMNLPDIRQGRQVSVAGLVLVRQRPGSAKGVIFLTLEDEGGIANIIVWPKVFEKYRPLVMGARFLKVSGRIQNEAGVIHVVADHVEDVTALLSDLSDKSLDDAGLARADEVKRPVIELTEKIKPASRLVQLIRDVPELRKDVAQIKPHKAAALERQTVKALPGGRNFH</sequence>
<dbReference type="Pfam" id="PF02811">
    <property type="entry name" value="PHP"/>
    <property type="match status" value="1"/>
</dbReference>
<evidence type="ECO:0000259" key="14">
    <source>
        <dbReference type="SMART" id="SM00481"/>
    </source>
</evidence>
<dbReference type="Pfam" id="PF01336">
    <property type="entry name" value="tRNA_anti-codon"/>
    <property type="match status" value="1"/>
</dbReference>
<dbReference type="Pfam" id="PF07733">
    <property type="entry name" value="DNA_pol3_alpha"/>
    <property type="match status" value="1"/>
</dbReference>
<evidence type="ECO:0000256" key="2">
    <source>
        <dbReference type="ARBA" id="ARBA00007391"/>
    </source>
</evidence>
<dbReference type="InterPro" id="IPR004365">
    <property type="entry name" value="NA-bd_OB_tRNA"/>
</dbReference>
<dbReference type="Gene3D" id="3.20.20.140">
    <property type="entry name" value="Metal-dependent hydrolases"/>
    <property type="match status" value="1"/>
</dbReference>
<dbReference type="PANTHER" id="PTHR32294:SF4">
    <property type="entry name" value="ERROR-PRONE DNA POLYMERASE"/>
    <property type="match status" value="1"/>
</dbReference>
<comment type="catalytic activity">
    <reaction evidence="12 13">
        <text>DNA(n) + a 2'-deoxyribonucleoside 5'-triphosphate = DNA(n+1) + diphosphate</text>
        <dbReference type="Rhea" id="RHEA:22508"/>
        <dbReference type="Rhea" id="RHEA-COMP:17339"/>
        <dbReference type="Rhea" id="RHEA-COMP:17340"/>
        <dbReference type="ChEBI" id="CHEBI:33019"/>
        <dbReference type="ChEBI" id="CHEBI:61560"/>
        <dbReference type="ChEBI" id="CHEBI:173112"/>
        <dbReference type="EC" id="2.7.7.7"/>
    </reaction>
</comment>
<evidence type="ECO:0000256" key="5">
    <source>
        <dbReference type="ARBA" id="ARBA00022490"/>
    </source>
</evidence>
<evidence type="ECO:0000256" key="4">
    <source>
        <dbReference type="ARBA" id="ARBA00017273"/>
    </source>
</evidence>
<dbReference type="InterPro" id="IPR040982">
    <property type="entry name" value="DNA_pol3_finger"/>
</dbReference>
<dbReference type="GO" id="GO:0005737">
    <property type="term" value="C:cytoplasm"/>
    <property type="evidence" value="ECO:0007669"/>
    <property type="project" value="UniProtKB-SubCell"/>
</dbReference>
<dbReference type="STRING" id="388408.LAX5112_02043"/>
<evidence type="ECO:0000256" key="10">
    <source>
        <dbReference type="ARBA" id="ARBA00022932"/>
    </source>
</evidence>
<dbReference type="PANTHER" id="PTHR32294">
    <property type="entry name" value="DNA POLYMERASE III SUBUNIT ALPHA"/>
    <property type="match status" value="1"/>
</dbReference>
<keyword evidence="7 13" id="KW-0548">Nucleotidyltransferase</keyword>
<dbReference type="InterPro" id="IPR016195">
    <property type="entry name" value="Pol/histidinol_Pase-like"/>
</dbReference>
<evidence type="ECO:0000313" key="16">
    <source>
        <dbReference type="Proteomes" id="UP000053235"/>
    </source>
</evidence>
<evidence type="ECO:0000256" key="1">
    <source>
        <dbReference type="ARBA" id="ARBA00004496"/>
    </source>
</evidence>
<comment type="similarity">
    <text evidence="2 13">Belongs to the DNA polymerase type-C family. DnaE2 subfamily.</text>
</comment>
<dbReference type="OrthoDB" id="9803237at2"/>
<keyword evidence="6 13" id="KW-0808">Transferase</keyword>
<dbReference type="InterPro" id="IPR029460">
    <property type="entry name" value="DNAPol_HHH"/>
</dbReference>
<dbReference type="GO" id="GO:0006281">
    <property type="term" value="P:DNA repair"/>
    <property type="evidence" value="ECO:0007669"/>
    <property type="project" value="UniProtKB-UniRule"/>
</dbReference>
<dbReference type="GO" id="GO:0008408">
    <property type="term" value="F:3'-5' exonuclease activity"/>
    <property type="evidence" value="ECO:0007669"/>
    <property type="project" value="InterPro"/>
</dbReference>
<dbReference type="SUPFAM" id="SSF89550">
    <property type="entry name" value="PHP domain-like"/>
    <property type="match status" value="1"/>
</dbReference>
<dbReference type="HAMAP" id="MF_01902">
    <property type="entry name" value="DNApol_error_prone"/>
    <property type="match status" value="1"/>
</dbReference>
<comment type="function">
    <text evidence="13">DNA polymerase involved in damage-induced mutagenesis and translesion synthesis (TLS). It is not the major replicative DNA polymerase.</text>
</comment>
<dbReference type="AlphaFoldDB" id="A0A0M7A2D0"/>
<evidence type="ECO:0000256" key="12">
    <source>
        <dbReference type="ARBA" id="ARBA00049244"/>
    </source>
</evidence>
<keyword evidence="5 13" id="KW-0963">Cytoplasm</keyword>
<dbReference type="RefSeq" id="WP_055671728.1">
    <property type="nucleotide sequence ID" value="NZ_CXWD01000007.1"/>
</dbReference>
<dbReference type="EMBL" id="CXWD01000007">
    <property type="protein sequence ID" value="CTQ69248.1"/>
    <property type="molecule type" value="Genomic_DNA"/>
</dbReference>
<evidence type="ECO:0000256" key="3">
    <source>
        <dbReference type="ARBA" id="ARBA00012417"/>
    </source>
</evidence>
<dbReference type="SMART" id="SM00481">
    <property type="entry name" value="POLIIIAc"/>
    <property type="match status" value="1"/>
</dbReference>
<evidence type="ECO:0000256" key="11">
    <source>
        <dbReference type="ARBA" id="ARBA00023204"/>
    </source>
</evidence>
<evidence type="ECO:0000256" key="8">
    <source>
        <dbReference type="ARBA" id="ARBA00022705"/>
    </source>
</evidence>
<name>A0A0M7A2D0_9HYPH</name>
<organism evidence="15 16">
    <name type="scientific">Roseibium alexandrii</name>
    <dbReference type="NCBI Taxonomy" id="388408"/>
    <lineage>
        <taxon>Bacteria</taxon>
        <taxon>Pseudomonadati</taxon>
        <taxon>Pseudomonadota</taxon>
        <taxon>Alphaproteobacteria</taxon>
        <taxon>Hyphomicrobiales</taxon>
        <taxon>Stappiaceae</taxon>
        <taxon>Roseibium</taxon>
    </lineage>
</organism>
<keyword evidence="9 13" id="KW-0227">DNA damage</keyword>
<dbReference type="GO" id="GO:0006260">
    <property type="term" value="P:DNA replication"/>
    <property type="evidence" value="ECO:0007669"/>
    <property type="project" value="UniProtKB-KW"/>
</dbReference>
<evidence type="ECO:0000313" key="15">
    <source>
        <dbReference type="EMBL" id="CTQ69248.1"/>
    </source>
</evidence>
<dbReference type="NCBIfam" id="TIGR00594">
    <property type="entry name" value="polc"/>
    <property type="match status" value="1"/>
</dbReference>
<dbReference type="GO" id="GO:0003676">
    <property type="term" value="F:nucleic acid binding"/>
    <property type="evidence" value="ECO:0007669"/>
    <property type="project" value="InterPro"/>
</dbReference>
<gene>
    <name evidence="13 15" type="primary">dnaE2</name>
    <name evidence="15" type="ORF">LAX5112_02043</name>
</gene>
<dbReference type="InterPro" id="IPR003141">
    <property type="entry name" value="Pol/His_phosphatase_N"/>
</dbReference>
<dbReference type="InterPro" id="IPR004013">
    <property type="entry name" value="PHP_dom"/>
</dbReference>
<evidence type="ECO:0000256" key="6">
    <source>
        <dbReference type="ARBA" id="ARBA00022679"/>
    </source>
</evidence>
<dbReference type="GO" id="GO:0003887">
    <property type="term" value="F:DNA-directed DNA polymerase activity"/>
    <property type="evidence" value="ECO:0007669"/>
    <property type="project" value="UniProtKB-UniRule"/>
</dbReference>
<dbReference type="InterPro" id="IPR011708">
    <property type="entry name" value="DNA_pol3_alpha_NTPase_dom"/>
</dbReference>
<comment type="subcellular location">
    <subcellularLocation>
        <location evidence="1 13">Cytoplasm</location>
    </subcellularLocation>
</comment>
<dbReference type="InterPro" id="IPR023073">
    <property type="entry name" value="DnaE2"/>
</dbReference>
<reference evidence="16" key="1">
    <citation type="submission" date="2015-07" db="EMBL/GenBank/DDBJ databases">
        <authorList>
            <person name="Rodrigo-Torres Lidia"/>
            <person name="Arahal R.David."/>
        </authorList>
    </citation>
    <scope>NUCLEOTIDE SEQUENCE [LARGE SCALE GENOMIC DNA]</scope>
    <source>
        <strain evidence="16">CECT 5112</strain>
    </source>
</reference>
<evidence type="ECO:0000256" key="9">
    <source>
        <dbReference type="ARBA" id="ARBA00022763"/>
    </source>
</evidence>
<dbReference type="CDD" id="cd07434">
    <property type="entry name" value="PHP_PolIIIA_DnaE2"/>
    <property type="match status" value="1"/>
</dbReference>
<dbReference type="CDD" id="cd04485">
    <property type="entry name" value="DnaE_OBF"/>
    <property type="match status" value="1"/>
</dbReference>
<evidence type="ECO:0000256" key="13">
    <source>
        <dbReference type="HAMAP-Rule" id="MF_01902"/>
    </source>
</evidence>
<dbReference type="InterPro" id="IPR004805">
    <property type="entry name" value="DnaE2/DnaE/PolC"/>
</dbReference>
<evidence type="ECO:0000256" key="7">
    <source>
        <dbReference type="ARBA" id="ARBA00022695"/>
    </source>
</evidence>
<accession>A0A0M7A2D0</accession>
<keyword evidence="8 13" id="KW-0235">DNA replication</keyword>
<dbReference type="EC" id="2.7.7.7" evidence="3 13"/>
<dbReference type="Pfam" id="PF17657">
    <property type="entry name" value="DNA_pol3_finger"/>
    <property type="match status" value="1"/>
</dbReference>
<dbReference type="Pfam" id="PF14579">
    <property type="entry name" value="HHH_6"/>
    <property type="match status" value="1"/>
</dbReference>
<dbReference type="NCBIfam" id="NF004225">
    <property type="entry name" value="PRK05672.1"/>
    <property type="match status" value="1"/>
</dbReference>
<feature type="domain" description="Polymerase/histidinol phosphatase N-terminal" evidence="14">
    <location>
        <begin position="14"/>
        <end position="81"/>
    </location>
</feature>
<keyword evidence="16" id="KW-1185">Reference proteome</keyword>
<dbReference type="Proteomes" id="UP000053235">
    <property type="component" value="Unassembled WGS sequence"/>
</dbReference>
<proteinExistence type="inferred from homology"/>